<proteinExistence type="predicted"/>
<organism evidence="1 2">
    <name type="scientific">Brumimicrobium glaciale</name>
    <dbReference type="NCBI Taxonomy" id="200475"/>
    <lineage>
        <taxon>Bacteria</taxon>
        <taxon>Pseudomonadati</taxon>
        <taxon>Bacteroidota</taxon>
        <taxon>Flavobacteriia</taxon>
        <taxon>Flavobacteriales</taxon>
        <taxon>Crocinitomicaceae</taxon>
        <taxon>Brumimicrobium</taxon>
    </lineage>
</organism>
<protein>
    <recommendedName>
        <fullName evidence="3">Nuclear transport factor 2 family protein</fullName>
    </recommendedName>
</protein>
<evidence type="ECO:0000313" key="2">
    <source>
        <dbReference type="Proteomes" id="UP000293952"/>
    </source>
</evidence>
<comment type="caution">
    <text evidence="1">The sequence shown here is derived from an EMBL/GenBank/DDBJ whole genome shotgun (WGS) entry which is preliminary data.</text>
</comment>
<dbReference type="AlphaFoldDB" id="A0A4Q4KNL4"/>
<dbReference type="InterPro" id="IPR032710">
    <property type="entry name" value="NTF2-like_dom_sf"/>
</dbReference>
<evidence type="ECO:0000313" key="1">
    <source>
        <dbReference type="EMBL" id="RYM34995.1"/>
    </source>
</evidence>
<dbReference type="Gene3D" id="3.10.450.50">
    <property type="match status" value="1"/>
</dbReference>
<evidence type="ECO:0008006" key="3">
    <source>
        <dbReference type="Google" id="ProtNLM"/>
    </source>
</evidence>
<name>A0A4Q4KNL4_9FLAO</name>
<dbReference type="Pfam" id="PF12893">
    <property type="entry name" value="Lumazine_bd_2"/>
    <property type="match status" value="1"/>
</dbReference>
<dbReference type="OrthoDB" id="1441434at2"/>
<accession>A0A4Q4KNL4</accession>
<dbReference type="EMBL" id="SETE01000002">
    <property type="protein sequence ID" value="RYM34995.1"/>
    <property type="molecule type" value="Genomic_DNA"/>
</dbReference>
<sequence>MDEIERITQCITDFVKGGDNSDIELLDAVLHEDFRVTNNGFMGTSGVMIIDKQDYLERIRNGEFGGIPREMEILAIDHDGIIAMVKLKIESFENDFISYNSLVLDTENNWKIINNLAVVKAKLLV</sequence>
<keyword evidence="2" id="KW-1185">Reference proteome</keyword>
<dbReference type="InterPro" id="IPR039437">
    <property type="entry name" value="FrzH/put_lumazine-bd"/>
</dbReference>
<dbReference type="Proteomes" id="UP000293952">
    <property type="component" value="Unassembled WGS sequence"/>
</dbReference>
<dbReference type="RefSeq" id="WP_130093003.1">
    <property type="nucleotide sequence ID" value="NZ_SETE01000002.1"/>
</dbReference>
<dbReference type="SUPFAM" id="SSF54427">
    <property type="entry name" value="NTF2-like"/>
    <property type="match status" value="1"/>
</dbReference>
<reference evidence="1 2" key="1">
    <citation type="submission" date="2019-02" db="EMBL/GenBank/DDBJ databases">
        <title>Genome sequence of the sea-ice species Brumimicrobium glaciale.</title>
        <authorList>
            <person name="Bowman J.P."/>
        </authorList>
    </citation>
    <scope>NUCLEOTIDE SEQUENCE [LARGE SCALE GENOMIC DNA]</scope>
    <source>
        <strain evidence="1 2">IC156</strain>
    </source>
</reference>
<gene>
    <name evidence="1" type="ORF">ERX46_06375</name>
</gene>